<dbReference type="Gramene" id="C.cajan_09737.t">
    <property type="protein sequence ID" value="C.cajan_09737.t.cds1"/>
    <property type="gene ID" value="C.cajan_09737"/>
</dbReference>
<evidence type="ECO:0000256" key="1">
    <source>
        <dbReference type="SAM" id="MobiDB-lite"/>
    </source>
</evidence>
<protein>
    <submittedName>
        <fullName evidence="2">Uncharacterized protein</fullName>
    </submittedName>
</protein>
<name>A0A151TUM8_CAJCA</name>
<dbReference type="AlphaFoldDB" id="A0A151TUM8"/>
<sequence>MAVSPTRVVRSLSSAKMRASTGKAVMESATPMKTRNCAKAAWSAPGRVLRRRRATPMPQTNGREIPTAAMVKALEPERRMARRSSSRPTRKRKKRSPMVATDSSVGVLHEGNIRCRYFLFLPSADGPSNTPPCSISNSLMSQKRKRGMDGYYYYYIRESQR</sequence>
<gene>
    <name evidence="2" type="ORF">KK1_010015</name>
</gene>
<feature type="region of interest" description="Disordered" evidence="1">
    <location>
        <begin position="74"/>
        <end position="103"/>
    </location>
</feature>
<evidence type="ECO:0000313" key="3">
    <source>
        <dbReference type="Proteomes" id="UP000075243"/>
    </source>
</evidence>
<accession>A0A151TUM8</accession>
<proteinExistence type="predicted"/>
<evidence type="ECO:0000313" key="2">
    <source>
        <dbReference type="EMBL" id="KYP70782.1"/>
    </source>
</evidence>
<organism evidence="2 3">
    <name type="scientific">Cajanus cajan</name>
    <name type="common">Pigeon pea</name>
    <name type="synonym">Cajanus indicus</name>
    <dbReference type="NCBI Taxonomy" id="3821"/>
    <lineage>
        <taxon>Eukaryota</taxon>
        <taxon>Viridiplantae</taxon>
        <taxon>Streptophyta</taxon>
        <taxon>Embryophyta</taxon>
        <taxon>Tracheophyta</taxon>
        <taxon>Spermatophyta</taxon>
        <taxon>Magnoliopsida</taxon>
        <taxon>eudicotyledons</taxon>
        <taxon>Gunneridae</taxon>
        <taxon>Pentapetalae</taxon>
        <taxon>rosids</taxon>
        <taxon>fabids</taxon>
        <taxon>Fabales</taxon>
        <taxon>Fabaceae</taxon>
        <taxon>Papilionoideae</taxon>
        <taxon>50 kb inversion clade</taxon>
        <taxon>NPAAA clade</taxon>
        <taxon>indigoferoid/millettioid clade</taxon>
        <taxon>Phaseoleae</taxon>
        <taxon>Cajanus</taxon>
    </lineage>
</organism>
<feature type="compositionally biased region" description="Basic residues" evidence="1">
    <location>
        <begin position="80"/>
        <end position="96"/>
    </location>
</feature>
<dbReference type="Proteomes" id="UP000075243">
    <property type="component" value="Chromosome 3"/>
</dbReference>
<dbReference type="EMBL" id="CM003605">
    <property type="protein sequence ID" value="KYP70782.1"/>
    <property type="molecule type" value="Genomic_DNA"/>
</dbReference>
<reference evidence="2 3" key="1">
    <citation type="journal article" date="2012" name="Nat. Biotechnol.">
        <title>Draft genome sequence of pigeonpea (Cajanus cajan), an orphan legume crop of resource-poor farmers.</title>
        <authorList>
            <person name="Varshney R.K."/>
            <person name="Chen W."/>
            <person name="Li Y."/>
            <person name="Bharti A.K."/>
            <person name="Saxena R.K."/>
            <person name="Schlueter J.A."/>
            <person name="Donoghue M.T."/>
            <person name="Azam S."/>
            <person name="Fan G."/>
            <person name="Whaley A.M."/>
            <person name="Farmer A.D."/>
            <person name="Sheridan J."/>
            <person name="Iwata A."/>
            <person name="Tuteja R."/>
            <person name="Penmetsa R.V."/>
            <person name="Wu W."/>
            <person name="Upadhyaya H.D."/>
            <person name="Yang S.P."/>
            <person name="Shah T."/>
            <person name="Saxena K.B."/>
            <person name="Michael T."/>
            <person name="McCombie W.R."/>
            <person name="Yang B."/>
            <person name="Zhang G."/>
            <person name="Yang H."/>
            <person name="Wang J."/>
            <person name="Spillane C."/>
            <person name="Cook D.R."/>
            <person name="May G.D."/>
            <person name="Xu X."/>
            <person name="Jackson S.A."/>
        </authorList>
    </citation>
    <scope>NUCLEOTIDE SEQUENCE [LARGE SCALE GENOMIC DNA]</scope>
    <source>
        <strain evidence="3">cv. Asha</strain>
    </source>
</reference>
<keyword evidence="3" id="KW-1185">Reference proteome</keyword>